<dbReference type="PANTHER" id="PTHR34452:SF1">
    <property type="entry name" value="SPORULATION-SPECIFIC PROTEIN"/>
    <property type="match status" value="1"/>
</dbReference>
<proteinExistence type="predicted"/>
<dbReference type="Gramene" id="OE9A040626T1">
    <property type="protein sequence ID" value="OE9A040626C1"/>
    <property type="gene ID" value="OE9A040626"/>
</dbReference>
<dbReference type="EMBL" id="CACTIH010005805">
    <property type="protein sequence ID" value="CAA3002080.1"/>
    <property type="molecule type" value="Genomic_DNA"/>
</dbReference>
<gene>
    <name evidence="1" type="ORF">OLEA9_A040626</name>
</gene>
<name>A0A8S0TCT5_OLEEU</name>
<protein>
    <submittedName>
        <fullName evidence="1">Uncharacterized protein</fullName>
    </submittedName>
</protein>
<evidence type="ECO:0000313" key="2">
    <source>
        <dbReference type="Proteomes" id="UP000594638"/>
    </source>
</evidence>
<dbReference type="AlphaFoldDB" id="A0A8S0TCT5"/>
<evidence type="ECO:0000313" key="1">
    <source>
        <dbReference type="EMBL" id="CAA3002080.1"/>
    </source>
</evidence>
<keyword evidence="2" id="KW-1185">Reference proteome</keyword>
<organism evidence="1 2">
    <name type="scientific">Olea europaea subsp. europaea</name>
    <dbReference type="NCBI Taxonomy" id="158383"/>
    <lineage>
        <taxon>Eukaryota</taxon>
        <taxon>Viridiplantae</taxon>
        <taxon>Streptophyta</taxon>
        <taxon>Embryophyta</taxon>
        <taxon>Tracheophyta</taxon>
        <taxon>Spermatophyta</taxon>
        <taxon>Magnoliopsida</taxon>
        <taxon>eudicotyledons</taxon>
        <taxon>Gunneridae</taxon>
        <taxon>Pentapetalae</taxon>
        <taxon>asterids</taxon>
        <taxon>lamiids</taxon>
        <taxon>Lamiales</taxon>
        <taxon>Oleaceae</taxon>
        <taxon>Oleeae</taxon>
        <taxon>Olea</taxon>
    </lineage>
</organism>
<dbReference type="OrthoDB" id="2018427at2759"/>
<comment type="caution">
    <text evidence="1">The sequence shown here is derived from an EMBL/GenBank/DDBJ whole genome shotgun (WGS) entry which is preliminary data.</text>
</comment>
<sequence>MSYHSNSGKWKKELQSVLAEKHEVNTYDIINAELECAALSLECCKEEKEKREASFREGEREKSQLLVELASIKEQVEKFRSSSSFQKEESDEGAEPVNELSRNSLPNLLCSMCSKEVLTTKDAASKGMHGIPEVLVGCEFMQSDGKSLDVNSDHLATQRLKSSMWQLHEELEKMKTKNTHFLKDRDFDPDFQVPQEELEQLQRMSLLSMFLLFNEISVSGNALERVLALEIEFVESLNAKNNSNIHFQSSFLKQHNDEKAVFKSFRGINALIKQMLEMKGRHAAVEAELREMHDRYSQLSLQFEEVEGEREKLAMMLKNVRL</sequence>
<reference evidence="1 2" key="1">
    <citation type="submission" date="2019-12" db="EMBL/GenBank/DDBJ databases">
        <authorList>
            <person name="Alioto T."/>
            <person name="Alioto T."/>
            <person name="Gomez Garrido J."/>
        </authorList>
    </citation>
    <scope>NUCLEOTIDE SEQUENCE [LARGE SCALE GENOMIC DNA]</scope>
</reference>
<dbReference type="Proteomes" id="UP000594638">
    <property type="component" value="Unassembled WGS sequence"/>
</dbReference>
<dbReference type="PANTHER" id="PTHR34452">
    <property type="entry name" value="MYOSIN HEAVY CHAIN-RELATED PROTEIN"/>
    <property type="match status" value="1"/>
</dbReference>
<accession>A0A8S0TCT5</accession>